<reference evidence="2" key="1">
    <citation type="journal article" date="2019" name="Nat. Commun.">
        <title>The genome of broomcorn millet.</title>
        <authorList>
            <person name="Zou C."/>
            <person name="Miki D."/>
            <person name="Li D."/>
            <person name="Tang Q."/>
            <person name="Xiao L."/>
            <person name="Rajput S."/>
            <person name="Deng P."/>
            <person name="Jia W."/>
            <person name="Huang R."/>
            <person name="Zhang M."/>
            <person name="Sun Y."/>
            <person name="Hu J."/>
            <person name="Fu X."/>
            <person name="Schnable P.S."/>
            <person name="Li F."/>
            <person name="Zhang H."/>
            <person name="Feng B."/>
            <person name="Zhu X."/>
            <person name="Liu R."/>
            <person name="Schnable J.C."/>
            <person name="Zhu J.-K."/>
            <person name="Zhang H."/>
        </authorList>
    </citation>
    <scope>NUCLEOTIDE SEQUENCE [LARGE SCALE GENOMIC DNA]</scope>
</reference>
<dbReference type="EMBL" id="PQIB02000002">
    <property type="protein sequence ID" value="RLN35190.1"/>
    <property type="molecule type" value="Genomic_DNA"/>
</dbReference>
<dbReference type="AlphaFoldDB" id="A0A3L6TDN4"/>
<accession>A0A3L6TDN4</accession>
<dbReference type="Proteomes" id="UP000275267">
    <property type="component" value="Unassembled WGS sequence"/>
</dbReference>
<gene>
    <name evidence="1" type="ORF">C2845_PM03G11530</name>
</gene>
<name>A0A3L6TDN4_PANMI</name>
<proteinExistence type="predicted"/>
<sequence length="311" mass="33854">MASSSSDESYSEIVAQLSADHPEYLLDKQLELPEWLYSRKVNRVVWHDPSSVPDPKFPDLKKKGFWVKVSSSAALKQACDDRNDNPALPERLADYPLTLFILPTTSPCEVFAITALLPSELRAPAIRIHNRVEQTAKLFARNVVQELLIDIGKARDHVDVHTLRLNTAIESKIMHREEMELQYHQADAAYKASPTPETHLEALAAVSRLDVARQVVEALSPAQACLTALGESLRDKAAVLEQAMENSTFMGCPVEEHPGGKWWIDGKGVMETAPVTAHGAGGEGGVEAEVAEHGPGGDGGVAAAVADDHME</sequence>
<keyword evidence="2" id="KW-1185">Reference proteome</keyword>
<evidence type="ECO:0000313" key="2">
    <source>
        <dbReference type="Proteomes" id="UP000275267"/>
    </source>
</evidence>
<evidence type="ECO:0000313" key="1">
    <source>
        <dbReference type="EMBL" id="RLN35190.1"/>
    </source>
</evidence>
<dbReference type="OrthoDB" id="10303269at2759"/>
<organism evidence="1 2">
    <name type="scientific">Panicum miliaceum</name>
    <name type="common">Proso millet</name>
    <name type="synonym">Broomcorn millet</name>
    <dbReference type="NCBI Taxonomy" id="4540"/>
    <lineage>
        <taxon>Eukaryota</taxon>
        <taxon>Viridiplantae</taxon>
        <taxon>Streptophyta</taxon>
        <taxon>Embryophyta</taxon>
        <taxon>Tracheophyta</taxon>
        <taxon>Spermatophyta</taxon>
        <taxon>Magnoliopsida</taxon>
        <taxon>Liliopsida</taxon>
        <taxon>Poales</taxon>
        <taxon>Poaceae</taxon>
        <taxon>PACMAD clade</taxon>
        <taxon>Panicoideae</taxon>
        <taxon>Panicodae</taxon>
        <taxon>Paniceae</taxon>
        <taxon>Panicinae</taxon>
        <taxon>Panicum</taxon>
        <taxon>Panicum sect. Panicum</taxon>
    </lineage>
</organism>
<comment type="caution">
    <text evidence="1">The sequence shown here is derived from an EMBL/GenBank/DDBJ whole genome shotgun (WGS) entry which is preliminary data.</text>
</comment>
<protein>
    <submittedName>
        <fullName evidence="1">Uncharacterized protein</fullName>
    </submittedName>
</protein>